<dbReference type="EMBL" id="CAJNYU010002478">
    <property type="protein sequence ID" value="CAF3557263.1"/>
    <property type="molecule type" value="Genomic_DNA"/>
</dbReference>
<feature type="domain" description="Transposase Tc1-like" evidence="1">
    <location>
        <begin position="69"/>
        <end position="140"/>
    </location>
</feature>
<dbReference type="SUPFAM" id="SSF46689">
    <property type="entry name" value="Homeodomain-like"/>
    <property type="match status" value="1"/>
</dbReference>
<dbReference type="InterPro" id="IPR009057">
    <property type="entry name" value="Homeodomain-like_sf"/>
</dbReference>
<dbReference type="Gene3D" id="3.30.420.10">
    <property type="entry name" value="Ribonuclease H-like superfamily/Ribonuclease H"/>
    <property type="match status" value="1"/>
</dbReference>
<dbReference type="AlphaFoldDB" id="A0A818K7W6"/>
<dbReference type="Pfam" id="PF13358">
    <property type="entry name" value="DDE_3"/>
    <property type="match status" value="1"/>
</dbReference>
<dbReference type="Gene3D" id="1.10.10.10">
    <property type="entry name" value="Winged helix-like DNA-binding domain superfamily/Winged helix DNA-binding domain"/>
    <property type="match status" value="1"/>
</dbReference>
<dbReference type="InterPro" id="IPR002492">
    <property type="entry name" value="Transposase_Tc1-like"/>
</dbReference>
<dbReference type="GO" id="GO:0006313">
    <property type="term" value="P:DNA transposition"/>
    <property type="evidence" value="ECO:0007669"/>
    <property type="project" value="InterPro"/>
</dbReference>
<evidence type="ECO:0000313" key="5">
    <source>
        <dbReference type="Proteomes" id="UP000663869"/>
    </source>
</evidence>
<accession>A0A818K7W6</accession>
<dbReference type="Proteomes" id="UP000663869">
    <property type="component" value="Unassembled WGS sequence"/>
</dbReference>
<dbReference type="Pfam" id="PF01498">
    <property type="entry name" value="HTH_Tnp_Tc3_2"/>
    <property type="match status" value="1"/>
</dbReference>
<evidence type="ECO:0008006" key="6">
    <source>
        <dbReference type="Google" id="ProtNLM"/>
    </source>
</evidence>
<feature type="domain" description="Tc1-like transposase DDE" evidence="2">
    <location>
        <begin position="149"/>
        <end position="294"/>
    </location>
</feature>
<name>A0A818K7W6_9BILA</name>
<protein>
    <recommendedName>
        <fullName evidence="6">Transposase</fullName>
    </recommendedName>
</protein>
<reference evidence="3" key="1">
    <citation type="submission" date="2021-02" db="EMBL/GenBank/DDBJ databases">
        <authorList>
            <person name="Nowell W R."/>
        </authorList>
    </citation>
    <scope>NUCLEOTIDE SEQUENCE</scope>
</reference>
<dbReference type="InterPro" id="IPR036388">
    <property type="entry name" value="WH-like_DNA-bd_sf"/>
</dbReference>
<evidence type="ECO:0000259" key="1">
    <source>
        <dbReference type="Pfam" id="PF01498"/>
    </source>
</evidence>
<dbReference type="GO" id="GO:0003677">
    <property type="term" value="F:DNA binding"/>
    <property type="evidence" value="ECO:0007669"/>
    <property type="project" value="InterPro"/>
</dbReference>
<sequence>MGKKPVSPFVRAHVVALHDAGFNQVHISKQLNISRCCAQNAIKKYKDQGNYNDLKSSGRPRKVDGRGLRHLKRLVKGDERLSAAKIATDLNASLPKPITTRTVRNYLKELGFEDVVKVKKQWLGVKHRKQRMAWCTQHMNWTRDDWKNVIFSDESTFYVLKRKNQRKTWRLDKEKLLLECLEQTNIGDGGKVGIWGGISDVCTTNTRIYTENMNGQLYCDVLQKEVKQFLAKTPTTAKMVFQQDLAPWYTSNIVKEKIVKLKLNMLEWAPTSPDLNRIEMLWSILDKKLVAKPMYSKAALIDRLQEEWNNIDKDLCIKLVESMPERI</sequence>
<gene>
    <name evidence="3" type="ORF">FME351_LOCUS19781</name>
    <name evidence="4" type="ORF">TSG867_LOCUS15635</name>
</gene>
<organism evidence="3 5">
    <name type="scientific">Rotaria socialis</name>
    <dbReference type="NCBI Taxonomy" id="392032"/>
    <lineage>
        <taxon>Eukaryota</taxon>
        <taxon>Metazoa</taxon>
        <taxon>Spiralia</taxon>
        <taxon>Gnathifera</taxon>
        <taxon>Rotifera</taxon>
        <taxon>Eurotatoria</taxon>
        <taxon>Bdelloidea</taxon>
        <taxon>Philodinida</taxon>
        <taxon>Philodinidae</taxon>
        <taxon>Rotaria</taxon>
    </lineage>
</organism>
<evidence type="ECO:0000259" key="2">
    <source>
        <dbReference type="Pfam" id="PF13358"/>
    </source>
</evidence>
<comment type="caution">
    <text evidence="3">The sequence shown here is derived from an EMBL/GenBank/DDBJ whole genome shotgun (WGS) entry which is preliminary data.</text>
</comment>
<dbReference type="InterPro" id="IPR036397">
    <property type="entry name" value="RNaseH_sf"/>
</dbReference>
<dbReference type="EMBL" id="CAJOBQ010000921">
    <property type="protein sequence ID" value="CAF4434615.1"/>
    <property type="molecule type" value="Genomic_DNA"/>
</dbReference>
<dbReference type="InterPro" id="IPR052338">
    <property type="entry name" value="Transposase_5"/>
</dbReference>
<evidence type="ECO:0000313" key="4">
    <source>
        <dbReference type="EMBL" id="CAF4434615.1"/>
    </source>
</evidence>
<dbReference type="InterPro" id="IPR038717">
    <property type="entry name" value="Tc1-like_DDE_dom"/>
</dbReference>
<dbReference type="Proteomes" id="UP000663862">
    <property type="component" value="Unassembled WGS sequence"/>
</dbReference>
<evidence type="ECO:0000313" key="3">
    <source>
        <dbReference type="EMBL" id="CAF3557263.1"/>
    </source>
</evidence>
<dbReference type="GO" id="GO:0015074">
    <property type="term" value="P:DNA integration"/>
    <property type="evidence" value="ECO:0007669"/>
    <property type="project" value="InterPro"/>
</dbReference>
<proteinExistence type="predicted"/>
<dbReference type="PANTHER" id="PTHR23022">
    <property type="entry name" value="TRANSPOSABLE ELEMENT-RELATED"/>
    <property type="match status" value="1"/>
</dbReference>
<dbReference type="PANTHER" id="PTHR23022:SF135">
    <property type="entry name" value="SI:DKEY-77F5.3"/>
    <property type="match status" value="1"/>
</dbReference>